<keyword evidence="1" id="KW-0812">Transmembrane</keyword>
<sequence length="1738" mass="189974">MEWRYRPCGYPWLLLPSALAALALLGILSFRAVGRLFTGPGPVGYNGEGERIFQMTKRGFTLVEAMVMILMAAILIVPVVGVMTNTGTSIRAAELRNFMQNLAEAKMAQLFHDAMFSQQMPVSQTAYPVPYPSVDPEFNIMVSTEVSEPITISGQTSSTYDFLEGPQPAGLMAVSVQVWLAEPEPEIATITLFSLISPPTPPPDLIYLCAPVAKQILVVHPISHETLKTYDLPFPPMYAAVHPNREYLAVKCPKHILLVKIQEPNEGTVYIAYDAGAGDICLSNVAATGDNNARLDRGLVFRSDGKYLYFTHASLNCLMMLTVPSNLPGCPWSSTPLSPVLSSNRTTDMELLQNGMIAITSKPGVTNNEVRFFNTHNHTMVSKFIGATTAKETVTGSRDGRYVYYREGSDTITEGLYDAPTLQYSGDFTGSTFGGANEKFDMVVTPDNMWLVIAGIRSGNQEHLFAFKRPLEAFQNPINLALLGGSATPGSRRFAKSKNLDGIITLYVSPYSKELVGISQSSKVFYPNIEKLAKGSYESTLMPYKEYSETMSDAACREPELVWIACSDGSTKHQVECVDIYRSPGMFLDKNRQIPLTARPRFIYPTAGADQIEICLDGTNAPRPLDPVTCYLADHTPALVMPTSGNPVKAYRLLDRSMLVLLENSASTWNGDFPGTITNVNNITNGFLLFRADSTGNLESTAWLGYNLPGTEGYKIRHAEPLRRHDGAYVLISKDANAQDGVLFWIEKSASGGLTGAEGTNVYRIMNMWQTKFDGFPEGNPTHFALSYDDGLMVIHDNYGNGTKQMFRLYDLQNQRFPMQHGLIFANYVDSTGGFQPENTSPEPIRHIKRRMTRYMDTAPDVIDQQHLEPINLTGTANLAFIKPRTSRFFGHWFLETTTQALGVFGADGFRFIIDNTIKQAQAAADHTDTWVNLNNRNAAKFDWTLAPGSRNFEYQHLVTAGTTFSISGYSPTSVSGYPTGYTGSPGNRVPVGGAGASWKAMTSKKFRAFRFRPQLLMEQLLTGGPVPDASSGYQSPEYCFHRDLSRATLFIFDDLNEKLYGLGLFGNPNWATLHLPSDPYLSSKGFNSDSDFCQLGVSPDGRRLLILSNDSGPDGVISFDIAYPTPYSTSLSFSNPRFVSLPLEPIAMTLRPFNAFQSQPDSYDTITPVSGTMVKGAGNHRATLGNYGIYVIGGAQGVDGTLAANTLARFDPVKQEVVSQGWSVAGLREQAQVCYNDTVFAFGGRILGTTQAKVLAIPASPFPIVPDVTSYKNLQTNARTDAPRRNFGACLTPYGITLFGGQEDPPIWDYEFDHSTTPSLGATSDFTFASGGNSDRWEDEFSDLGSGNGTLALDLGDDTEEFGAVYLQTTFNINGNTSFRTKFKVRQFEKDGIAFIVQNNANGFNAIGGNNNSKGYCYIKNAMVIVLDSKPGQNFIGVTTNLSHVDYSDFPSSAMFQNTAWYNAAAQTQNRFIWANYDGVSDILKVWLNTIDDFSSALQIIPDYTVDLTAVLAGTTAKFGFTGASNDGDGHQYVISWRLSLDISQPPADNQTRVYYPGAFNSTAGPGRWGETLAMGTLAVPAAMNAGVCHYSQRDGKYYLFSVGGNAGVAGTPIPALIQKYDFDNTVWLPYDLTAATHDIRSDSPAGASVLNRRDQAAACSWGDEIFIFGGAYAGTATNRAIAYNPDTNRYRVLTNLPANLTYSAAVPVGPYIYLIGGAPSPSGTSDAVNTIYRYSP</sequence>
<dbReference type="Gene3D" id="2.60.120.200">
    <property type="match status" value="1"/>
</dbReference>
<keyword evidence="1" id="KW-0472">Membrane</keyword>
<dbReference type="Pfam" id="PF00139">
    <property type="entry name" value="Lectin_legB"/>
    <property type="match status" value="1"/>
</dbReference>
<protein>
    <recommendedName>
        <fullName evidence="2">Legume lectin domain-containing protein</fullName>
    </recommendedName>
</protein>
<dbReference type="InterPro" id="IPR013320">
    <property type="entry name" value="ConA-like_dom_sf"/>
</dbReference>
<reference evidence="3 4" key="1">
    <citation type="submission" date="2018-05" db="EMBL/GenBank/DDBJ databases">
        <title>A metagenomic window into the 2 km-deep terrestrial subsurface aquifer revealed taxonomically and functionally diverse microbial community comprising novel uncultured bacterial lineages.</title>
        <authorList>
            <person name="Kadnikov V.V."/>
            <person name="Mardanov A.V."/>
            <person name="Beletsky A.V."/>
            <person name="Banks D."/>
            <person name="Pimenov N.V."/>
            <person name="Frank Y.A."/>
            <person name="Karnachuk O.V."/>
            <person name="Ravin N.V."/>
        </authorList>
    </citation>
    <scope>NUCLEOTIDE SEQUENCE [LARGE SCALE GENOMIC DNA]</scope>
    <source>
        <strain evidence="3">BY5</strain>
    </source>
</reference>
<evidence type="ECO:0000313" key="3">
    <source>
        <dbReference type="EMBL" id="RCK80934.1"/>
    </source>
</evidence>
<dbReference type="EMBL" id="QOQW01000004">
    <property type="protein sequence ID" value="RCK80934.1"/>
    <property type="molecule type" value="Genomic_DNA"/>
</dbReference>
<feature type="domain" description="Legume lectin" evidence="2">
    <location>
        <begin position="1350"/>
        <end position="1552"/>
    </location>
</feature>
<name>A0A367ZS13_9BACT</name>
<accession>A0A367ZS13</accession>
<dbReference type="GO" id="GO:0030246">
    <property type="term" value="F:carbohydrate binding"/>
    <property type="evidence" value="ECO:0007669"/>
    <property type="project" value="InterPro"/>
</dbReference>
<gene>
    <name evidence="3" type="ORF">OZSIB_2822</name>
</gene>
<dbReference type="InterPro" id="IPR015915">
    <property type="entry name" value="Kelch-typ_b-propeller"/>
</dbReference>
<organism evidence="3 4">
    <name type="scientific">Candidatus Ozemobacter sibiricus</name>
    <dbReference type="NCBI Taxonomy" id="2268124"/>
    <lineage>
        <taxon>Bacteria</taxon>
        <taxon>Candidatus Ozemobacteria</taxon>
        <taxon>Candidatus Ozemobacterales</taxon>
        <taxon>Candidatus Ozemobacteraceae</taxon>
        <taxon>Candidatus Ozemobacter</taxon>
    </lineage>
</organism>
<dbReference type="SUPFAM" id="SSF117281">
    <property type="entry name" value="Kelch motif"/>
    <property type="match status" value="2"/>
</dbReference>
<dbReference type="InterPro" id="IPR001220">
    <property type="entry name" value="Legume_lectin_dom"/>
</dbReference>
<keyword evidence="1" id="KW-1133">Transmembrane helix</keyword>
<dbReference type="InterPro" id="IPR006652">
    <property type="entry name" value="Kelch_1"/>
</dbReference>
<comment type="caution">
    <text evidence="3">The sequence shown here is derived from an EMBL/GenBank/DDBJ whole genome shotgun (WGS) entry which is preliminary data.</text>
</comment>
<dbReference type="SUPFAM" id="SSF82171">
    <property type="entry name" value="DPP6 N-terminal domain-like"/>
    <property type="match status" value="1"/>
</dbReference>
<proteinExistence type="predicted"/>
<dbReference type="Gene3D" id="2.120.10.80">
    <property type="entry name" value="Kelch-type beta propeller"/>
    <property type="match status" value="2"/>
</dbReference>
<dbReference type="Proteomes" id="UP000252355">
    <property type="component" value="Unassembled WGS sequence"/>
</dbReference>
<evidence type="ECO:0000313" key="4">
    <source>
        <dbReference type="Proteomes" id="UP000252355"/>
    </source>
</evidence>
<evidence type="ECO:0000256" key="1">
    <source>
        <dbReference type="SAM" id="Phobius"/>
    </source>
</evidence>
<dbReference type="SUPFAM" id="SSF49899">
    <property type="entry name" value="Concanavalin A-like lectins/glucanases"/>
    <property type="match status" value="1"/>
</dbReference>
<dbReference type="Pfam" id="PF01344">
    <property type="entry name" value="Kelch_1"/>
    <property type="match status" value="1"/>
</dbReference>
<feature type="transmembrane region" description="Helical" evidence="1">
    <location>
        <begin position="12"/>
        <end position="30"/>
    </location>
</feature>
<feature type="transmembrane region" description="Helical" evidence="1">
    <location>
        <begin position="60"/>
        <end position="83"/>
    </location>
</feature>
<evidence type="ECO:0000259" key="2">
    <source>
        <dbReference type="Pfam" id="PF00139"/>
    </source>
</evidence>